<keyword evidence="5 9" id="KW-0238">DNA-binding</keyword>
<comment type="function">
    <text evidence="7">May play the central regulatory role in sporulation. It may be an element of the effector pathway responsible for the activation of sporulation genes in response to nutritional stress. Spo0A may act in concert with spo0H (a sigma factor) to control the expression of some genes that are critical to the sporulation process.</text>
</comment>
<reference evidence="12 13" key="1">
    <citation type="submission" date="2016-10" db="EMBL/GenBank/DDBJ databases">
        <authorList>
            <person name="de Groot N.N."/>
        </authorList>
    </citation>
    <scope>NUCLEOTIDE SEQUENCE [LARGE SCALE GENOMIC DNA]</scope>
    <source>
        <strain evidence="12 13">DSM 10317</strain>
    </source>
</reference>
<dbReference type="EMBL" id="FMWK01000007">
    <property type="protein sequence ID" value="SCZ79234.1"/>
    <property type="molecule type" value="Genomic_DNA"/>
</dbReference>
<evidence type="ECO:0000256" key="8">
    <source>
        <dbReference type="PROSITE-ProRule" id="PRU00169"/>
    </source>
</evidence>
<evidence type="ECO:0000313" key="12">
    <source>
        <dbReference type="EMBL" id="SCZ79234.1"/>
    </source>
</evidence>
<protein>
    <recommendedName>
        <fullName evidence="1">Stage 0 sporulation protein A homolog</fullName>
    </recommendedName>
</protein>
<dbReference type="GO" id="GO:0006355">
    <property type="term" value="P:regulation of DNA-templated transcription"/>
    <property type="evidence" value="ECO:0007669"/>
    <property type="project" value="InterPro"/>
</dbReference>
<accession>A0A1G5RYN5</accession>
<feature type="DNA-binding region" description="OmpR/PhoB-type" evidence="9">
    <location>
        <begin position="127"/>
        <end position="222"/>
    </location>
</feature>
<dbReference type="PROSITE" id="PS50110">
    <property type="entry name" value="RESPONSE_REGULATORY"/>
    <property type="match status" value="1"/>
</dbReference>
<dbReference type="RefSeq" id="WP_026528708.1">
    <property type="nucleotide sequence ID" value="NZ_FMWK01000007.1"/>
</dbReference>
<keyword evidence="6" id="KW-0804">Transcription</keyword>
<dbReference type="InterPro" id="IPR011006">
    <property type="entry name" value="CheY-like_superfamily"/>
</dbReference>
<evidence type="ECO:0000256" key="3">
    <source>
        <dbReference type="ARBA" id="ARBA00023012"/>
    </source>
</evidence>
<dbReference type="PROSITE" id="PS51755">
    <property type="entry name" value="OMPR_PHOB"/>
    <property type="match status" value="1"/>
</dbReference>
<dbReference type="InterPro" id="IPR036388">
    <property type="entry name" value="WH-like_DNA-bd_sf"/>
</dbReference>
<dbReference type="SUPFAM" id="SSF52172">
    <property type="entry name" value="CheY-like"/>
    <property type="match status" value="1"/>
</dbReference>
<proteinExistence type="predicted"/>
<dbReference type="GO" id="GO:0000976">
    <property type="term" value="F:transcription cis-regulatory region binding"/>
    <property type="evidence" value="ECO:0007669"/>
    <property type="project" value="TreeGrafter"/>
</dbReference>
<evidence type="ECO:0000256" key="5">
    <source>
        <dbReference type="ARBA" id="ARBA00023125"/>
    </source>
</evidence>
<evidence type="ECO:0000256" key="4">
    <source>
        <dbReference type="ARBA" id="ARBA00023015"/>
    </source>
</evidence>
<evidence type="ECO:0000313" key="13">
    <source>
        <dbReference type="Proteomes" id="UP000199428"/>
    </source>
</evidence>
<sequence length="222" mass="25462">MALIYIIEDDDSIREIEELALINAGHKVLGFSCAKDFYDKMNDVIPDLCLVDIMLPDESGNEIVKKLRKNPETKKLPVIMVTAKTTELDLVRGIEDGADDYIKKPFSVMELISRVKALLRRTQAEDIKELRLDELVINNEKHEVTISGNHVELTYKEYEFLSFLVLNKGIVLNRDTIMEQVWGADYEGESRTIDMHVKTLRQKLGDYGSRIKTVRNVGYVIE</sequence>
<dbReference type="Pfam" id="PF00486">
    <property type="entry name" value="Trans_reg_C"/>
    <property type="match status" value="1"/>
</dbReference>
<feature type="domain" description="OmpR/PhoB-type" evidence="11">
    <location>
        <begin position="127"/>
        <end position="222"/>
    </location>
</feature>
<dbReference type="Gene3D" id="6.10.250.690">
    <property type="match status" value="1"/>
</dbReference>
<evidence type="ECO:0000259" key="11">
    <source>
        <dbReference type="PROSITE" id="PS51755"/>
    </source>
</evidence>
<keyword evidence="2 8" id="KW-0597">Phosphoprotein</keyword>
<evidence type="ECO:0000256" key="9">
    <source>
        <dbReference type="PROSITE-ProRule" id="PRU01091"/>
    </source>
</evidence>
<dbReference type="SUPFAM" id="SSF46894">
    <property type="entry name" value="C-terminal effector domain of the bipartite response regulators"/>
    <property type="match status" value="1"/>
</dbReference>
<name>A0A1G5RYN5_PSEXY</name>
<organism evidence="12 13">
    <name type="scientific">Pseudobutyrivibrio xylanivorans</name>
    <dbReference type="NCBI Taxonomy" id="185007"/>
    <lineage>
        <taxon>Bacteria</taxon>
        <taxon>Bacillati</taxon>
        <taxon>Bacillota</taxon>
        <taxon>Clostridia</taxon>
        <taxon>Lachnospirales</taxon>
        <taxon>Lachnospiraceae</taxon>
        <taxon>Pseudobutyrivibrio</taxon>
    </lineage>
</organism>
<dbReference type="GO" id="GO:0032993">
    <property type="term" value="C:protein-DNA complex"/>
    <property type="evidence" value="ECO:0007669"/>
    <property type="project" value="TreeGrafter"/>
</dbReference>
<dbReference type="Pfam" id="PF00072">
    <property type="entry name" value="Response_reg"/>
    <property type="match status" value="1"/>
</dbReference>
<dbReference type="InterPro" id="IPR001789">
    <property type="entry name" value="Sig_transdc_resp-reg_receiver"/>
</dbReference>
<dbReference type="Gene3D" id="3.40.50.2300">
    <property type="match status" value="1"/>
</dbReference>
<keyword evidence="4" id="KW-0805">Transcription regulation</keyword>
<dbReference type="SMART" id="SM00448">
    <property type="entry name" value="REC"/>
    <property type="match status" value="1"/>
</dbReference>
<feature type="modified residue" description="4-aspartylphosphate" evidence="8">
    <location>
        <position position="52"/>
    </location>
</feature>
<evidence type="ECO:0000256" key="6">
    <source>
        <dbReference type="ARBA" id="ARBA00023163"/>
    </source>
</evidence>
<dbReference type="Gene3D" id="1.10.10.10">
    <property type="entry name" value="Winged helix-like DNA-binding domain superfamily/Winged helix DNA-binding domain"/>
    <property type="match status" value="1"/>
</dbReference>
<dbReference type="GO" id="GO:0005829">
    <property type="term" value="C:cytosol"/>
    <property type="evidence" value="ECO:0007669"/>
    <property type="project" value="TreeGrafter"/>
</dbReference>
<gene>
    <name evidence="12" type="ORF">SAMN02910350_01680</name>
</gene>
<dbReference type="InterPro" id="IPR001867">
    <property type="entry name" value="OmpR/PhoB-type_DNA-bd"/>
</dbReference>
<evidence type="ECO:0000256" key="2">
    <source>
        <dbReference type="ARBA" id="ARBA00022553"/>
    </source>
</evidence>
<dbReference type="InterPro" id="IPR016032">
    <property type="entry name" value="Sig_transdc_resp-reg_C-effctor"/>
</dbReference>
<dbReference type="AlphaFoldDB" id="A0A1G5RYN5"/>
<dbReference type="PANTHER" id="PTHR48111:SF1">
    <property type="entry name" value="TWO-COMPONENT RESPONSE REGULATOR ORR33"/>
    <property type="match status" value="1"/>
</dbReference>
<dbReference type="CDD" id="cd00383">
    <property type="entry name" value="trans_reg_C"/>
    <property type="match status" value="1"/>
</dbReference>
<dbReference type="SMART" id="SM00862">
    <property type="entry name" value="Trans_reg_C"/>
    <property type="match status" value="1"/>
</dbReference>
<dbReference type="InterPro" id="IPR039420">
    <property type="entry name" value="WalR-like"/>
</dbReference>
<evidence type="ECO:0000256" key="1">
    <source>
        <dbReference type="ARBA" id="ARBA00018672"/>
    </source>
</evidence>
<keyword evidence="3" id="KW-0902">Two-component regulatory system</keyword>
<dbReference type="PANTHER" id="PTHR48111">
    <property type="entry name" value="REGULATOR OF RPOS"/>
    <property type="match status" value="1"/>
</dbReference>
<feature type="domain" description="Response regulatory" evidence="10">
    <location>
        <begin position="3"/>
        <end position="119"/>
    </location>
</feature>
<evidence type="ECO:0000259" key="10">
    <source>
        <dbReference type="PROSITE" id="PS50110"/>
    </source>
</evidence>
<dbReference type="Proteomes" id="UP000199428">
    <property type="component" value="Unassembled WGS sequence"/>
</dbReference>
<dbReference type="GO" id="GO:0000156">
    <property type="term" value="F:phosphorelay response regulator activity"/>
    <property type="evidence" value="ECO:0007669"/>
    <property type="project" value="TreeGrafter"/>
</dbReference>
<evidence type="ECO:0000256" key="7">
    <source>
        <dbReference type="ARBA" id="ARBA00024867"/>
    </source>
</evidence>